<sequence>MKHLAFLAIALLASPTWAINKCIGPDGKVVFQDAPCAGKGETINVQPASGHAPKTVPAATTAGANAAPATVANTAPANKKEGAFGESWQRRTYLENRGVADARAATDNHQRECAAQQVALASRKRIANNNLAGATWEQSISAEMQAAATMCDSRSRELRAELEALQKELRELQAKQ</sequence>
<evidence type="ECO:0000313" key="3">
    <source>
        <dbReference type="EMBL" id="ART52786.1"/>
    </source>
</evidence>
<evidence type="ECO:0000256" key="1">
    <source>
        <dbReference type="SAM" id="Coils"/>
    </source>
</evidence>
<dbReference type="RefSeq" id="WP_094098557.1">
    <property type="nucleotide sequence ID" value="NZ_CP021361.1"/>
</dbReference>
<name>A0A240U4N0_9BURK</name>
<keyword evidence="1" id="KW-0175">Coiled coil</keyword>
<organism evidence="3 4">
    <name type="scientific">Acidovorax carolinensis</name>
    <dbReference type="NCBI Taxonomy" id="553814"/>
    <lineage>
        <taxon>Bacteria</taxon>
        <taxon>Pseudomonadati</taxon>
        <taxon>Pseudomonadota</taxon>
        <taxon>Betaproteobacteria</taxon>
        <taxon>Burkholderiales</taxon>
        <taxon>Comamonadaceae</taxon>
        <taxon>Acidovorax</taxon>
    </lineage>
</organism>
<dbReference type="Proteomes" id="UP000194432">
    <property type="component" value="Chromosome 1"/>
</dbReference>
<gene>
    <name evidence="3" type="ORF">CBP34_15480</name>
</gene>
<reference evidence="3 4" key="1">
    <citation type="submission" date="2017-05" db="EMBL/GenBank/DDBJ databases">
        <title>Polyphasic characterization of four soil-derived phenanthrene-degrading Acidovorax strains and proposal of Acidovorax phenanthrenivorans sp. nov.</title>
        <authorList>
            <person name="Singleton D.R."/>
            <person name="Lee J."/>
            <person name="Dickey A.N."/>
            <person name="Stroud A."/>
            <person name="Scholl E.H."/>
            <person name="Wright F.A."/>
            <person name="Aitken M.D."/>
        </authorList>
    </citation>
    <scope>NUCLEOTIDE SEQUENCE [LARGE SCALE GENOMIC DNA]</scope>
    <source>
        <strain evidence="3">NA3</strain>
    </source>
</reference>
<dbReference type="KEGG" id="acin:CBP34_15480"/>
<protein>
    <recommendedName>
        <fullName evidence="5">DUF4124 domain-containing protein</fullName>
    </recommendedName>
</protein>
<proteinExistence type="predicted"/>
<accession>A0A240U4N0</accession>
<dbReference type="AlphaFoldDB" id="A0A240U4N0"/>
<dbReference type="EMBL" id="CP021361">
    <property type="protein sequence ID" value="ART52786.1"/>
    <property type="molecule type" value="Genomic_DNA"/>
</dbReference>
<feature type="chain" id="PRO_5012624990" description="DUF4124 domain-containing protein" evidence="2">
    <location>
        <begin position="19"/>
        <end position="176"/>
    </location>
</feature>
<evidence type="ECO:0000256" key="2">
    <source>
        <dbReference type="SAM" id="SignalP"/>
    </source>
</evidence>
<keyword evidence="4" id="KW-1185">Reference proteome</keyword>
<keyword evidence="2" id="KW-0732">Signal</keyword>
<feature type="coiled-coil region" evidence="1">
    <location>
        <begin position="148"/>
        <end position="175"/>
    </location>
</feature>
<evidence type="ECO:0000313" key="4">
    <source>
        <dbReference type="Proteomes" id="UP000194432"/>
    </source>
</evidence>
<feature type="signal peptide" evidence="2">
    <location>
        <begin position="1"/>
        <end position="18"/>
    </location>
</feature>
<evidence type="ECO:0008006" key="5">
    <source>
        <dbReference type="Google" id="ProtNLM"/>
    </source>
</evidence>